<dbReference type="EMBL" id="JWJG01000028">
    <property type="protein sequence ID" value="KIF79915.1"/>
    <property type="molecule type" value="Genomic_DNA"/>
</dbReference>
<feature type="domain" description="HTH marR-type" evidence="4">
    <location>
        <begin position="20"/>
        <end position="152"/>
    </location>
</feature>
<dbReference type="InterPro" id="IPR039422">
    <property type="entry name" value="MarR/SlyA-like"/>
</dbReference>
<dbReference type="PRINTS" id="PR00598">
    <property type="entry name" value="HTHMARR"/>
</dbReference>
<dbReference type="InterPro" id="IPR023187">
    <property type="entry name" value="Tscrpt_reg_MarR-type_CS"/>
</dbReference>
<accession>A0A0C2BFC1</accession>
<keyword evidence="2" id="KW-0238">DNA-binding</keyword>
<dbReference type="PANTHER" id="PTHR33164:SF89">
    <property type="entry name" value="MARR FAMILY REGULATORY PROTEIN"/>
    <property type="match status" value="1"/>
</dbReference>
<dbReference type="GO" id="GO:0003700">
    <property type="term" value="F:DNA-binding transcription factor activity"/>
    <property type="evidence" value="ECO:0007669"/>
    <property type="project" value="InterPro"/>
</dbReference>
<keyword evidence="1" id="KW-0805">Transcription regulation</keyword>
<evidence type="ECO:0000313" key="6">
    <source>
        <dbReference type="Proteomes" id="UP000031572"/>
    </source>
</evidence>
<evidence type="ECO:0000256" key="1">
    <source>
        <dbReference type="ARBA" id="ARBA00023015"/>
    </source>
</evidence>
<evidence type="ECO:0000313" key="5">
    <source>
        <dbReference type="EMBL" id="KIF79915.1"/>
    </source>
</evidence>
<keyword evidence="3" id="KW-0804">Transcription</keyword>
<gene>
    <name evidence="5" type="ORF">TSA66_02235</name>
</gene>
<dbReference type="InterPro" id="IPR036390">
    <property type="entry name" value="WH_DNA-bd_sf"/>
</dbReference>
<evidence type="ECO:0000256" key="3">
    <source>
        <dbReference type="ARBA" id="ARBA00023163"/>
    </source>
</evidence>
<dbReference type="STRING" id="709839.TSA66_02235"/>
<dbReference type="GO" id="GO:0003677">
    <property type="term" value="F:DNA binding"/>
    <property type="evidence" value="ECO:0007669"/>
    <property type="project" value="UniProtKB-KW"/>
</dbReference>
<dbReference type="PROSITE" id="PS50995">
    <property type="entry name" value="HTH_MARR_2"/>
    <property type="match status" value="1"/>
</dbReference>
<reference evidence="5 6" key="1">
    <citation type="submission" date="2014-12" db="EMBL/GenBank/DDBJ databases">
        <title>Denitrispirillum autotrophicum gen. nov., sp. nov., Denitrifying, Facultatively Autotrophic Bacteria Isolated from Rice Paddy Soil.</title>
        <authorList>
            <person name="Ishii S."/>
            <person name="Ashida N."/>
            <person name="Ohno H."/>
            <person name="Otsuka S."/>
            <person name="Yokota A."/>
            <person name="Senoo K."/>
        </authorList>
    </citation>
    <scope>NUCLEOTIDE SEQUENCE [LARGE SCALE GENOMIC DNA]</scope>
    <source>
        <strain evidence="5 6">TSA66</strain>
    </source>
</reference>
<name>A0A0C2BFC1_9BURK</name>
<evidence type="ECO:0000259" key="4">
    <source>
        <dbReference type="PROSITE" id="PS50995"/>
    </source>
</evidence>
<dbReference type="InterPro" id="IPR036388">
    <property type="entry name" value="WH-like_DNA-bd_sf"/>
</dbReference>
<dbReference type="Pfam" id="PF01047">
    <property type="entry name" value="MarR"/>
    <property type="match status" value="1"/>
</dbReference>
<dbReference type="Gene3D" id="1.10.10.10">
    <property type="entry name" value="Winged helix-like DNA-binding domain superfamily/Winged helix DNA-binding domain"/>
    <property type="match status" value="1"/>
</dbReference>
<dbReference type="SMART" id="SM00347">
    <property type="entry name" value="HTH_MARR"/>
    <property type="match status" value="1"/>
</dbReference>
<dbReference type="PROSITE" id="PS01117">
    <property type="entry name" value="HTH_MARR_1"/>
    <property type="match status" value="1"/>
</dbReference>
<dbReference type="RefSeq" id="WP_040038826.1">
    <property type="nucleotide sequence ID" value="NZ_JWJG01000028.1"/>
</dbReference>
<proteinExistence type="predicted"/>
<dbReference type="InterPro" id="IPR000835">
    <property type="entry name" value="HTH_MarR-typ"/>
</dbReference>
<dbReference type="OrthoDB" id="8911933at2"/>
<protein>
    <submittedName>
        <fullName evidence="5">MarR family transcriptional regulator</fullName>
    </submittedName>
</protein>
<keyword evidence="6" id="KW-1185">Reference proteome</keyword>
<dbReference type="Proteomes" id="UP000031572">
    <property type="component" value="Unassembled WGS sequence"/>
</dbReference>
<organism evidence="5 6">
    <name type="scientific">Noviherbaspirillum autotrophicum</name>
    <dbReference type="NCBI Taxonomy" id="709839"/>
    <lineage>
        <taxon>Bacteria</taxon>
        <taxon>Pseudomonadati</taxon>
        <taxon>Pseudomonadota</taxon>
        <taxon>Betaproteobacteria</taxon>
        <taxon>Burkholderiales</taxon>
        <taxon>Oxalobacteraceae</taxon>
        <taxon>Noviherbaspirillum</taxon>
    </lineage>
</organism>
<sequence length="170" mass="18845">MANKGKKAGHANGPEAELPHLDTLKKLRIVIRAAQRHSAWIEKQCGVAGAQLWLMQELEEMPGLRVGEIADRMAIHQTTVSNLLDALEKRGLVVKTRDPEDQRAVKLALSDEGRKLLESAPKPARGLLPEALRQMEPEQLALLDRGLQELLNSIGMLDDSYGLQPMPFTM</sequence>
<dbReference type="SUPFAM" id="SSF46785">
    <property type="entry name" value="Winged helix' DNA-binding domain"/>
    <property type="match status" value="1"/>
</dbReference>
<dbReference type="GO" id="GO:0006950">
    <property type="term" value="P:response to stress"/>
    <property type="evidence" value="ECO:0007669"/>
    <property type="project" value="TreeGrafter"/>
</dbReference>
<evidence type="ECO:0000256" key="2">
    <source>
        <dbReference type="ARBA" id="ARBA00023125"/>
    </source>
</evidence>
<comment type="caution">
    <text evidence="5">The sequence shown here is derived from an EMBL/GenBank/DDBJ whole genome shotgun (WGS) entry which is preliminary data.</text>
</comment>
<dbReference type="PANTHER" id="PTHR33164">
    <property type="entry name" value="TRANSCRIPTIONAL REGULATOR, MARR FAMILY"/>
    <property type="match status" value="1"/>
</dbReference>
<dbReference type="AlphaFoldDB" id="A0A0C2BFC1"/>